<keyword evidence="14" id="KW-1185">Reference proteome</keyword>
<organism evidence="13 14">
    <name type="scientific">Haloechinothrix salitolerans</name>
    <dbReference type="NCBI Taxonomy" id="926830"/>
    <lineage>
        <taxon>Bacteria</taxon>
        <taxon>Bacillati</taxon>
        <taxon>Actinomycetota</taxon>
        <taxon>Actinomycetes</taxon>
        <taxon>Pseudonocardiales</taxon>
        <taxon>Pseudonocardiaceae</taxon>
        <taxon>Haloechinothrix</taxon>
    </lineage>
</organism>
<keyword evidence="7 11" id="KW-0805">Transcription regulation</keyword>
<dbReference type="PANTHER" id="PTHR38839:SF4">
    <property type="entry name" value="TRANSCRIPTIONAL REGULATOR WHIB"/>
    <property type="match status" value="1"/>
</dbReference>
<feature type="binding site" evidence="11">
    <location>
        <position position="34"/>
    </location>
    <ligand>
        <name>[4Fe-4S] cluster</name>
        <dbReference type="ChEBI" id="CHEBI:49883"/>
    </ligand>
</feature>
<evidence type="ECO:0000256" key="4">
    <source>
        <dbReference type="ARBA" id="ARBA00022723"/>
    </source>
</evidence>
<comment type="cofactor">
    <cofactor evidence="11">
        <name>[4Fe-4S] cluster</name>
        <dbReference type="ChEBI" id="CHEBI:49883"/>
    </cofactor>
    <text evidence="11">Binds 1 [4Fe-4S] cluster per subunit. Following nitrosylation of the [4Fe-4S] cluster binds 1 [4Fe-8(NO)] cluster per subunit.</text>
</comment>
<keyword evidence="6 11" id="KW-0411">Iron-sulfur</keyword>
<feature type="binding site" evidence="11">
    <location>
        <position position="60"/>
    </location>
    <ligand>
        <name>[4Fe-4S] cluster</name>
        <dbReference type="ChEBI" id="CHEBI:49883"/>
    </ligand>
</feature>
<dbReference type="Proteomes" id="UP001596337">
    <property type="component" value="Unassembled WGS sequence"/>
</dbReference>
<keyword evidence="4 11" id="KW-0479">Metal-binding</keyword>
<keyword evidence="9 11" id="KW-1015">Disulfide bond</keyword>
<feature type="domain" description="4Fe-4S Wbl-type" evidence="12">
    <location>
        <begin position="33"/>
        <end position="90"/>
    </location>
</feature>
<feature type="binding site" evidence="11">
    <location>
        <position position="66"/>
    </location>
    <ligand>
        <name>[4Fe-4S] cluster</name>
        <dbReference type="ChEBI" id="CHEBI:49883"/>
    </ligand>
</feature>
<evidence type="ECO:0000256" key="10">
    <source>
        <dbReference type="ARBA" id="ARBA00023163"/>
    </source>
</evidence>
<evidence type="ECO:0000256" key="3">
    <source>
        <dbReference type="ARBA" id="ARBA00022485"/>
    </source>
</evidence>
<comment type="similarity">
    <text evidence="2 11">Belongs to the WhiB family.</text>
</comment>
<evidence type="ECO:0000259" key="12">
    <source>
        <dbReference type="PROSITE" id="PS51674"/>
    </source>
</evidence>
<gene>
    <name evidence="11" type="primary">whiB</name>
    <name evidence="13" type="ORF">ACFQGD_14685</name>
</gene>
<proteinExistence type="inferred from homology"/>
<dbReference type="PANTHER" id="PTHR38839">
    <property type="entry name" value="TRANSCRIPTIONAL REGULATOR WHID-RELATED"/>
    <property type="match status" value="1"/>
</dbReference>
<dbReference type="PROSITE" id="PS51674">
    <property type="entry name" value="4FE4S_WBL"/>
    <property type="match status" value="1"/>
</dbReference>
<evidence type="ECO:0000256" key="1">
    <source>
        <dbReference type="ARBA" id="ARBA00004496"/>
    </source>
</evidence>
<keyword evidence="10 11" id="KW-0804">Transcription</keyword>
<dbReference type="Pfam" id="PF02467">
    <property type="entry name" value="Whib"/>
    <property type="match status" value="1"/>
</dbReference>
<dbReference type="InterPro" id="IPR034768">
    <property type="entry name" value="4FE4S_WBL"/>
</dbReference>
<dbReference type="EMBL" id="JBHSXX010000001">
    <property type="protein sequence ID" value="MFC6868388.1"/>
    <property type="molecule type" value="Genomic_DNA"/>
</dbReference>
<evidence type="ECO:0000313" key="13">
    <source>
        <dbReference type="EMBL" id="MFC6868388.1"/>
    </source>
</evidence>
<evidence type="ECO:0000256" key="6">
    <source>
        <dbReference type="ARBA" id="ARBA00023014"/>
    </source>
</evidence>
<comment type="PTM">
    <text evidence="11">Upon Fe-S cluster removal intramolecular disulfide bonds are formed.</text>
</comment>
<comment type="subcellular location">
    <subcellularLocation>
        <location evidence="1 11">Cytoplasm</location>
    </subcellularLocation>
</comment>
<accession>A0ABW2C0D2</accession>
<protein>
    <recommendedName>
        <fullName evidence="11">Transcriptional regulator WhiB</fullName>
    </recommendedName>
</protein>
<reference evidence="14" key="1">
    <citation type="journal article" date="2019" name="Int. J. Syst. Evol. Microbiol.">
        <title>The Global Catalogue of Microorganisms (GCM) 10K type strain sequencing project: providing services to taxonomists for standard genome sequencing and annotation.</title>
        <authorList>
            <consortium name="The Broad Institute Genomics Platform"/>
            <consortium name="The Broad Institute Genome Sequencing Center for Infectious Disease"/>
            <person name="Wu L."/>
            <person name="Ma J."/>
        </authorList>
    </citation>
    <scope>NUCLEOTIDE SEQUENCE [LARGE SCALE GENOMIC DNA]</scope>
    <source>
        <strain evidence="14">KCTC 32255</strain>
    </source>
</reference>
<evidence type="ECO:0000256" key="11">
    <source>
        <dbReference type="HAMAP-Rule" id="MF_01479"/>
    </source>
</evidence>
<name>A0ABW2C0D2_9PSEU</name>
<comment type="caution">
    <text evidence="13">The sequence shown here is derived from an EMBL/GenBank/DDBJ whole genome shotgun (WGS) entry which is preliminary data.</text>
</comment>
<evidence type="ECO:0000256" key="2">
    <source>
        <dbReference type="ARBA" id="ARBA00006597"/>
    </source>
</evidence>
<evidence type="ECO:0000256" key="8">
    <source>
        <dbReference type="ARBA" id="ARBA00023125"/>
    </source>
</evidence>
<evidence type="ECO:0000256" key="5">
    <source>
        <dbReference type="ARBA" id="ARBA00023004"/>
    </source>
</evidence>
<dbReference type="RefSeq" id="WP_345398546.1">
    <property type="nucleotide sequence ID" value="NZ_BAABLA010000028.1"/>
</dbReference>
<evidence type="ECO:0000256" key="7">
    <source>
        <dbReference type="ARBA" id="ARBA00023015"/>
    </source>
</evidence>
<feature type="binding site" evidence="11">
    <location>
        <position position="57"/>
    </location>
    <ligand>
        <name>[4Fe-4S] cluster</name>
        <dbReference type="ChEBI" id="CHEBI:49883"/>
    </ligand>
</feature>
<evidence type="ECO:0000313" key="14">
    <source>
        <dbReference type="Proteomes" id="UP001596337"/>
    </source>
</evidence>
<sequence length="106" mass="11656">MTVELRMIRGHRLGAVDATPRLPIPPAWTVDAVCAQTDPEAFFPEKGGSTRAAKQICAGCPVRAECLAWALENGERVGIWGGTSYRERRRLHRQQQRQETAGEAAA</sequence>
<keyword evidence="5 11" id="KW-0408">Iron</keyword>
<dbReference type="InterPro" id="IPR003482">
    <property type="entry name" value="Whib"/>
</dbReference>
<keyword evidence="11" id="KW-0963">Cytoplasm</keyword>
<evidence type="ECO:0000256" key="9">
    <source>
        <dbReference type="ARBA" id="ARBA00023157"/>
    </source>
</evidence>
<comment type="PTM">
    <text evidence="11">The Fe-S cluster can be nitrosylated by nitric oxide (NO).</text>
</comment>
<comment type="function">
    <text evidence="11">Acts as a transcriptional regulator. Probably redox-responsive. The apo- but not holo-form probably binds DNA.</text>
</comment>
<keyword evidence="3 11" id="KW-0004">4Fe-4S</keyword>
<keyword evidence="8 11" id="KW-0238">DNA-binding</keyword>
<dbReference type="HAMAP" id="MF_01479">
    <property type="entry name" value="WhiB"/>
    <property type="match status" value="1"/>
</dbReference>